<dbReference type="PANTHER" id="PTHR43075">
    <property type="entry name" value="FORMATE LYASE ACTIVATING ENZYME, PUTATIVE (AFU_ORTHOLOGUE AFUA_2G15630)-RELATED"/>
    <property type="match status" value="1"/>
</dbReference>
<dbReference type="InterPro" id="IPR058240">
    <property type="entry name" value="rSAM_sf"/>
</dbReference>
<proteinExistence type="predicted"/>
<dbReference type="SUPFAM" id="SSF102114">
    <property type="entry name" value="Radical SAM enzymes"/>
    <property type="match status" value="1"/>
</dbReference>
<dbReference type="InterPro" id="IPR013785">
    <property type="entry name" value="Aldolase_TIM"/>
</dbReference>
<dbReference type="SFLD" id="SFLDS00029">
    <property type="entry name" value="Radical_SAM"/>
    <property type="match status" value="1"/>
</dbReference>
<dbReference type="Gene3D" id="3.20.20.70">
    <property type="entry name" value="Aldolase class I"/>
    <property type="match status" value="1"/>
</dbReference>
<dbReference type="InterPro" id="IPR040085">
    <property type="entry name" value="MJ0674-like"/>
</dbReference>
<keyword evidence="6" id="KW-1185">Reference proteome</keyword>
<reference evidence="5 6" key="1">
    <citation type="submission" date="2019-07" db="EMBL/GenBank/DDBJ databases">
        <authorList>
            <person name="Cremers G."/>
        </authorList>
    </citation>
    <scope>NUCLEOTIDE SEQUENCE [LARGE SCALE GENOMIC DNA]</scope>
</reference>
<keyword evidence="2" id="KW-0479">Metal-binding</keyword>
<dbReference type="PANTHER" id="PTHR43075:SF1">
    <property type="entry name" value="FORMATE LYASE ACTIVATING ENZYME, PUTATIVE (AFU_ORTHOLOGUE AFUA_2G15630)-RELATED"/>
    <property type="match status" value="1"/>
</dbReference>
<evidence type="ECO:0000256" key="1">
    <source>
        <dbReference type="ARBA" id="ARBA00022691"/>
    </source>
</evidence>
<keyword evidence="3" id="KW-0408">Iron</keyword>
<accession>A0A564ZHG6</accession>
<evidence type="ECO:0000313" key="5">
    <source>
        <dbReference type="EMBL" id="VUZ83988.1"/>
    </source>
</evidence>
<dbReference type="GO" id="GO:0046872">
    <property type="term" value="F:metal ion binding"/>
    <property type="evidence" value="ECO:0007669"/>
    <property type="project" value="UniProtKB-KW"/>
</dbReference>
<evidence type="ECO:0000313" key="6">
    <source>
        <dbReference type="Proteomes" id="UP000334340"/>
    </source>
</evidence>
<keyword evidence="4" id="KW-0411">Iron-sulfur</keyword>
<dbReference type="EMBL" id="CABIKM010000005">
    <property type="protein sequence ID" value="VUZ83988.1"/>
    <property type="molecule type" value="Genomic_DNA"/>
</dbReference>
<sequence length="147" mass="16794">MKIQGNVAETFRAAEPFEAAYLKRFESGELRRKVEEAVASLGKCRVCPWNCEIDRLANQAKVCRTGRYARVGSYFPHFGEESCLRGWNGSGTIFFAWCNLRCVFCQNFDLSQQGAGREVRPDELARMMLALQAQGSHRFDLQDSWQN</sequence>
<dbReference type="GO" id="GO:0003824">
    <property type="term" value="F:catalytic activity"/>
    <property type="evidence" value="ECO:0007669"/>
    <property type="project" value="InterPro"/>
</dbReference>
<dbReference type="Proteomes" id="UP000334340">
    <property type="component" value="Unassembled WGS sequence"/>
</dbReference>
<protein>
    <recommendedName>
        <fullName evidence="7">Radical SAM protein</fullName>
    </recommendedName>
</protein>
<evidence type="ECO:0008006" key="7">
    <source>
        <dbReference type="Google" id="ProtNLM"/>
    </source>
</evidence>
<evidence type="ECO:0000256" key="4">
    <source>
        <dbReference type="ARBA" id="ARBA00023014"/>
    </source>
</evidence>
<name>A0A564ZHG6_9BACT</name>
<dbReference type="InterPro" id="IPR007197">
    <property type="entry name" value="rSAM"/>
</dbReference>
<evidence type="ECO:0000256" key="3">
    <source>
        <dbReference type="ARBA" id="ARBA00023004"/>
    </source>
</evidence>
<evidence type="ECO:0000256" key="2">
    <source>
        <dbReference type="ARBA" id="ARBA00022723"/>
    </source>
</evidence>
<dbReference type="AlphaFoldDB" id="A0A564ZHG6"/>
<organism evidence="5 6">
    <name type="scientific">Candidatus Methylomirabilis lanthanidiphila</name>
    <dbReference type="NCBI Taxonomy" id="2211376"/>
    <lineage>
        <taxon>Bacteria</taxon>
        <taxon>Candidatus Methylomirabilota</taxon>
        <taxon>Candidatus Methylomirabilia</taxon>
        <taxon>Candidatus Methylomirabilales</taxon>
        <taxon>Candidatus Methylomirabilaceae</taxon>
        <taxon>Candidatus Methylomirabilis</taxon>
    </lineage>
</organism>
<gene>
    <name evidence="5" type="ORF">MELA_00350</name>
</gene>
<keyword evidence="1" id="KW-0949">S-adenosyl-L-methionine</keyword>
<dbReference type="GO" id="GO:0051536">
    <property type="term" value="F:iron-sulfur cluster binding"/>
    <property type="evidence" value="ECO:0007669"/>
    <property type="project" value="UniProtKB-KW"/>
</dbReference>